<dbReference type="EMBL" id="CP014352">
    <property type="protein sequence ID" value="AMS04215.1"/>
    <property type="molecule type" value="Genomic_DNA"/>
</dbReference>
<proteinExistence type="predicted"/>
<evidence type="ECO:0000313" key="5">
    <source>
        <dbReference type="Proteomes" id="UP000178666"/>
    </source>
</evidence>
<evidence type="ECO:0000313" key="3">
    <source>
        <dbReference type="EMBL" id="AOZ45708.1"/>
    </source>
</evidence>
<dbReference type="InterPro" id="IPR034660">
    <property type="entry name" value="DinB/YfiT-like"/>
</dbReference>
<reference evidence="3 5" key="1">
    <citation type="journal article" date="2016" name="Plant Dis.">
        <title>Improved production of propionic acid using genome shuffling.</title>
        <authorList>
            <person name="Luna-Flores C.H."/>
            <person name="Palfreyman R.W."/>
            <person name="Kromer J.O."/>
            <person name="Nielsen L.K."/>
            <person name="Marcellin E."/>
        </authorList>
    </citation>
    <scope>NUCLEOTIDE SEQUENCE [LARGE SCALE GENOMIC DNA]</scope>
    <source>
        <strain evidence="3 5">F3E8</strain>
    </source>
</reference>
<dbReference type="OMA" id="DEEYFWE"/>
<dbReference type="Proteomes" id="UP000178666">
    <property type="component" value="Chromosome"/>
</dbReference>
<feature type="domain" description="DinB-like" evidence="1">
    <location>
        <begin position="36"/>
        <end position="197"/>
    </location>
</feature>
<evidence type="ECO:0000259" key="1">
    <source>
        <dbReference type="Pfam" id="PF12867"/>
    </source>
</evidence>
<keyword evidence="5" id="KW-1185">Reference proteome</keyword>
<dbReference type="Proteomes" id="UP000075221">
    <property type="component" value="Chromosome"/>
</dbReference>
<protein>
    <recommendedName>
        <fullName evidence="1">DinB-like domain-containing protein</fullName>
    </recommendedName>
</protein>
<gene>
    <name evidence="3" type="ORF">A8L58_02120</name>
    <name evidence="2" type="ORF">AXH35_00650</name>
</gene>
<dbReference type="AlphaFoldDB" id="A0AAC8YCW0"/>
<dbReference type="EMBL" id="CP015970">
    <property type="protein sequence ID" value="AOZ45708.1"/>
    <property type="molecule type" value="Genomic_DNA"/>
</dbReference>
<evidence type="ECO:0000313" key="4">
    <source>
        <dbReference type="Proteomes" id="UP000075221"/>
    </source>
</evidence>
<evidence type="ECO:0000313" key="2">
    <source>
        <dbReference type="EMBL" id="AMS04215.1"/>
    </source>
</evidence>
<organism evidence="2 4">
    <name type="scientific">Acidipropionibacterium acidipropionici</name>
    <dbReference type="NCBI Taxonomy" id="1748"/>
    <lineage>
        <taxon>Bacteria</taxon>
        <taxon>Bacillati</taxon>
        <taxon>Actinomycetota</taxon>
        <taxon>Actinomycetes</taxon>
        <taxon>Propionibacteriales</taxon>
        <taxon>Propionibacteriaceae</taxon>
        <taxon>Acidipropionibacterium</taxon>
    </lineage>
</organism>
<name>A0AAC8YCW0_9ACTN</name>
<dbReference type="InterPro" id="IPR024775">
    <property type="entry name" value="DinB-like"/>
</dbReference>
<reference evidence="2 4" key="2">
    <citation type="submission" date="2016-02" db="EMBL/GenBank/DDBJ databases">
        <title>Complete Genome Sequence of Propionibacterium acidipropionici ATCC 55737.</title>
        <authorList>
            <person name="Luna Flores C.H."/>
            <person name="Nielsen L.K."/>
            <person name="Marcellin E."/>
        </authorList>
    </citation>
    <scope>NUCLEOTIDE SEQUENCE [LARGE SCALE GENOMIC DNA]</scope>
    <source>
        <strain evidence="2 4">ATCC 55737</strain>
    </source>
</reference>
<dbReference type="KEGG" id="aaci:ASQ49_14280"/>
<accession>A0AAC8YCW0</accession>
<sequence>MWIDPVRDHRHSAPRDDERTIMTTTSRSWPDQLAAQLRWHWDHQLSARLAGLTDEEYFWEPVADCWSVRPRGTSTAQMQAGSGAMTIDFAFPEPSPAPFTTIAWRLGHVIVGVLGARNGVHFGHEQVTYDSFEYAPTATQALAQLEREYRRWTDGVAAMSEDEFWAPCGPGEGGWADHPMAELVLHINREVIHHLSEVCLLRDLHLHTIRQDAS</sequence>
<dbReference type="Pfam" id="PF12867">
    <property type="entry name" value="DinB_2"/>
    <property type="match status" value="1"/>
</dbReference>
<dbReference type="SUPFAM" id="SSF109854">
    <property type="entry name" value="DinB/YfiT-like putative metalloenzymes"/>
    <property type="match status" value="1"/>
</dbReference>